<feature type="region of interest" description="Disordered" evidence="1">
    <location>
        <begin position="1"/>
        <end position="27"/>
    </location>
</feature>
<organism evidence="4 5">
    <name type="scientific">Rhodococcus coprophilus</name>
    <dbReference type="NCBI Taxonomy" id="38310"/>
    <lineage>
        <taxon>Bacteria</taxon>
        <taxon>Bacillati</taxon>
        <taxon>Actinomycetota</taxon>
        <taxon>Actinomycetes</taxon>
        <taxon>Mycobacteriales</taxon>
        <taxon>Nocardiaceae</taxon>
        <taxon>Rhodococcus</taxon>
    </lineage>
</organism>
<feature type="transmembrane region" description="Helical" evidence="2">
    <location>
        <begin position="206"/>
        <end position="225"/>
    </location>
</feature>
<evidence type="ECO:0000259" key="3">
    <source>
        <dbReference type="Pfam" id="PF03703"/>
    </source>
</evidence>
<feature type="transmembrane region" description="Helical" evidence="2">
    <location>
        <begin position="245"/>
        <end position="272"/>
    </location>
</feature>
<gene>
    <name evidence="4" type="ORF">NCTC10994_01476</name>
</gene>
<dbReference type="STRING" id="1219011.GCA_001895045_01920"/>
<dbReference type="InterPro" id="IPR005182">
    <property type="entry name" value="YdbS-like_PH"/>
</dbReference>
<protein>
    <submittedName>
        <fullName evidence="4">Membrane-flanked domain-containing protein</fullName>
    </submittedName>
</protein>
<keyword evidence="2" id="KW-1133">Transmembrane helix</keyword>
<feature type="transmembrane region" description="Helical" evidence="2">
    <location>
        <begin position="411"/>
        <end position="430"/>
    </location>
</feature>
<evidence type="ECO:0000313" key="5">
    <source>
        <dbReference type="Proteomes" id="UP000249091"/>
    </source>
</evidence>
<name>A0A2X4TTX6_9NOCA</name>
<accession>A0A2X4TTX6</accession>
<dbReference type="Proteomes" id="UP000249091">
    <property type="component" value="Chromosome 1"/>
</dbReference>
<dbReference type="RefSeq" id="WP_072699886.1">
    <property type="nucleotide sequence ID" value="NZ_JAFBBL010000001.1"/>
</dbReference>
<keyword evidence="2" id="KW-0472">Membrane</keyword>
<proteinExistence type="predicted"/>
<feature type="transmembrane region" description="Helical" evidence="2">
    <location>
        <begin position="67"/>
        <end position="85"/>
    </location>
</feature>
<sequence length="522" mass="54840">MNPDPDPCRDPDDGATALSSGDDPDASAPWSRLDPRMLLVHPVEEVLRLLPVLIGTVVLGSSSGNPYWGLAATAVLVAVGVSRWFTTTYRVGPVHVELRRGLLQRQELSIPRSRIRSVDVEQRVLHRLLGLAVVKIGTGQAAGAGDRNRFELNGLAADSVPALRSALLADLPGTDPGSADTRTAGASATSSPEVELARFDPRWVRYAPFSTTGLLGIAAVVGLAFQYGLGERIAESGSFERGVAAFAAAGVVVSIAVVAFVVLLVASIAACARYVLLYGNLRVTDDGRMLRIGHGLVKVRHSTLDRGRLRGVNLREPLALRLAGGARLDAIMTGVAAESGESSLVLPSAPEREVQRVAADVLTDPLPVHVPLISHGPAARRRRYTRALGPAVAVAAVVIGAFAVAGQALPLSATIVAAVAAVATGCALGWDRYRGLGHAVVPGRLVTRNGSVDRQRVSLDADGIIGWTVRQSFFQRRAGLATVVAATPAGAGHYEVIDIPQDQAWSLIDAVTPGCGDPWTRR</sequence>
<dbReference type="PANTHER" id="PTHR34473:SF2">
    <property type="entry name" value="UPF0699 TRANSMEMBRANE PROTEIN YDBT"/>
    <property type="match status" value="1"/>
</dbReference>
<feature type="transmembrane region" description="Helical" evidence="2">
    <location>
        <begin position="387"/>
        <end position="405"/>
    </location>
</feature>
<reference evidence="4 5" key="1">
    <citation type="submission" date="2018-06" db="EMBL/GenBank/DDBJ databases">
        <authorList>
            <consortium name="Pathogen Informatics"/>
            <person name="Doyle S."/>
        </authorList>
    </citation>
    <scope>NUCLEOTIDE SEQUENCE [LARGE SCALE GENOMIC DNA]</scope>
    <source>
        <strain evidence="4 5">NCTC10994</strain>
    </source>
</reference>
<dbReference type="KEGG" id="rcr:NCTC10994_01476"/>
<evidence type="ECO:0000256" key="2">
    <source>
        <dbReference type="SAM" id="Phobius"/>
    </source>
</evidence>
<keyword evidence="2" id="KW-0812">Transmembrane</keyword>
<keyword evidence="5" id="KW-1185">Reference proteome</keyword>
<feature type="domain" description="YdbS-like PH" evidence="3">
    <location>
        <begin position="84"/>
        <end position="160"/>
    </location>
</feature>
<dbReference type="InterPro" id="IPR014529">
    <property type="entry name" value="UCP026631"/>
</dbReference>
<dbReference type="PANTHER" id="PTHR34473">
    <property type="entry name" value="UPF0699 TRANSMEMBRANE PROTEIN YDBS"/>
    <property type="match status" value="1"/>
</dbReference>
<feature type="compositionally biased region" description="Basic and acidic residues" evidence="1">
    <location>
        <begin position="1"/>
        <end position="12"/>
    </location>
</feature>
<dbReference type="Pfam" id="PF03703">
    <property type="entry name" value="bPH_2"/>
    <property type="match status" value="2"/>
</dbReference>
<evidence type="ECO:0000256" key="1">
    <source>
        <dbReference type="SAM" id="MobiDB-lite"/>
    </source>
</evidence>
<evidence type="ECO:0000313" key="4">
    <source>
        <dbReference type="EMBL" id="SQI30273.1"/>
    </source>
</evidence>
<dbReference type="EMBL" id="LS483468">
    <property type="protein sequence ID" value="SQI30273.1"/>
    <property type="molecule type" value="Genomic_DNA"/>
</dbReference>
<dbReference type="PIRSF" id="PIRSF026631">
    <property type="entry name" value="UCP026631"/>
    <property type="match status" value="1"/>
</dbReference>
<feature type="domain" description="YdbS-like PH" evidence="3">
    <location>
        <begin position="434"/>
        <end position="504"/>
    </location>
</feature>
<dbReference type="AlphaFoldDB" id="A0A2X4TTX6"/>